<proteinExistence type="inferred from homology"/>
<dbReference type="GO" id="GO:0006412">
    <property type="term" value="P:translation"/>
    <property type="evidence" value="ECO:0007669"/>
    <property type="project" value="InterPro"/>
</dbReference>
<dbReference type="AlphaFoldDB" id="A0AAV6ITJ9"/>
<sequence>MGSSQPFPGTRPFETDDSEAKPLATFDPTSNNLHNACSELGGVQHLSSPNPDGSASFHTMEFSPQLPHLWEDMSAPAMPVDMSLKNKNPGAEDVSALPGNADNERKGSSGPGDLHSVPSLIEQQNGEDFINSAALSDGEFAVLSESLLDFSNEGDNFFMDMDLIQKFPLPNCSLFPEISCNDDIFLLIHPATPFAFPATRPTVRIAIDPSLSADVKDAGLGLNFLKKGEDLAQSFVPSQMIGPHMLPAQGPKHALVGCTVKSELPDTSRMAVAPRHANKAIGDSQCKAALTTPNAAVDGKLESIVPKVELEVFLFMIATTASILKQLIKCSRHPRYFRGNSITAEAGPIEITLPESVVNPSTSDHEESESDNDVPYFSDIEAMILEMELCSYEEDTYFTTRAELMTDMAVQLDVTVSSLCYSRAVEIQRLVTPLTLQRKRAKIAEKKRRIAKAKTEAAEYQKLLASRLKEQREKRSESLAKIRLRLSAASKPSIVA</sequence>
<organism evidence="6 7">
    <name type="scientific">Rhododendron griersonianum</name>
    <dbReference type="NCBI Taxonomy" id="479676"/>
    <lineage>
        <taxon>Eukaryota</taxon>
        <taxon>Viridiplantae</taxon>
        <taxon>Streptophyta</taxon>
        <taxon>Embryophyta</taxon>
        <taxon>Tracheophyta</taxon>
        <taxon>Spermatophyta</taxon>
        <taxon>Magnoliopsida</taxon>
        <taxon>eudicotyledons</taxon>
        <taxon>Gunneridae</taxon>
        <taxon>Pentapetalae</taxon>
        <taxon>asterids</taxon>
        <taxon>Ericales</taxon>
        <taxon>Ericaceae</taxon>
        <taxon>Ericoideae</taxon>
        <taxon>Rhodoreae</taxon>
        <taxon>Rhododendron</taxon>
    </lineage>
</organism>
<dbReference type="Proteomes" id="UP000823749">
    <property type="component" value="Chromosome 9"/>
</dbReference>
<comment type="similarity">
    <text evidence="1">Belongs to the eukaryotic ribosomal protein eS6 family.</text>
</comment>
<dbReference type="InterPro" id="IPR001377">
    <property type="entry name" value="Ribosomal_eS6"/>
</dbReference>
<keyword evidence="2" id="KW-0689">Ribosomal protein</keyword>
<evidence type="ECO:0008006" key="8">
    <source>
        <dbReference type="Google" id="ProtNLM"/>
    </source>
</evidence>
<dbReference type="GO" id="GO:1990904">
    <property type="term" value="C:ribonucleoprotein complex"/>
    <property type="evidence" value="ECO:0007669"/>
    <property type="project" value="UniProtKB-KW"/>
</dbReference>
<evidence type="ECO:0000256" key="5">
    <source>
        <dbReference type="SAM" id="MobiDB-lite"/>
    </source>
</evidence>
<name>A0AAV6ITJ9_9ERIC</name>
<reference evidence="6" key="1">
    <citation type="submission" date="2020-08" db="EMBL/GenBank/DDBJ databases">
        <title>Plant Genome Project.</title>
        <authorList>
            <person name="Zhang R.-G."/>
        </authorList>
    </citation>
    <scope>NUCLEOTIDE SEQUENCE</scope>
    <source>
        <strain evidence="6">WSP0</strain>
        <tissue evidence="6">Leaf</tissue>
    </source>
</reference>
<evidence type="ECO:0000313" key="6">
    <source>
        <dbReference type="EMBL" id="KAG5531603.1"/>
    </source>
</evidence>
<evidence type="ECO:0000256" key="1">
    <source>
        <dbReference type="ARBA" id="ARBA00009312"/>
    </source>
</evidence>
<dbReference type="PANTHER" id="PTHR11502">
    <property type="entry name" value="40S RIBOSOMAL PROTEIN S6"/>
    <property type="match status" value="1"/>
</dbReference>
<feature type="region of interest" description="Disordered" evidence="5">
    <location>
        <begin position="1"/>
        <end position="57"/>
    </location>
</feature>
<gene>
    <name evidence="6" type="ORF">RHGRI_026274</name>
</gene>
<dbReference type="EMBL" id="JACTNZ010000009">
    <property type="protein sequence ID" value="KAG5531603.1"/>
    <property type="molecule type" value="Genomic_DNA"/>
</dbReference>
<keyword evidence="7" id="KW-1185">Reference proteome</keyword>
<feature type="compositionally biased region" description="Polar residues" evidence="5">
    <location>
        <begin position="45"/>
        <end position="57"/>
    </location>
</feature>
<feature type="coiled-coil region" evidence="4">
    <location>
        <begin position="436"/>
        <end position="463"/>
    </location>
</feature>
<evidence type="ECO:0000256" key="3">
    <source>
        <dbReference type="ARBA" id="ARBA00023274"/>
    </source>
</evidence>
<keyword evidence="4" id="KW-0175">Coiled coil</keyword>
<dbReference type="Gene3D" id="1.20.5.2650">
    <property type="match status" value="1"/>
</dbReference>
<protein>
    <recommendedName>
        <fullName evidence="8">BZIP domain-containing protein</fullName>
    </recommendedName>
</protein>
<evidence type="ECO:0000256" key="4">
    <source>
        <dbReference type="SAM" id="Coils"/>
    </source>
</evidence>
<accession>A0AAV6ITJ9</accession>
<evidence type="ECO:0000256" key="2">
    <source>
        <dbReference type="ARBA" id="ARBA00022980"/>
    </source>
</evidence>
<keyword evidence="3" id="KW-0687">Ribonucleoprotein</keyword>
<dbReference type="GO" id="GO:0005840">
    <property type="term" value="C:ribosome"/>
    <property type="evidence" value="ECO:0007669"/>
    <property type="project" value="UniProtKB-KW"/>
</dbReference>
<evidence type="ECO:0000313" key="7">
    <source>
        <dbReference type="Proteomes" id="UP000823749"/>
    </source>
</evidence>
<comment type="caution">
    <text evidence="6">The sequence shown here is derived from an EMBL/GenBank/DDBJ whole genome shotgun (WGS) entry which is preliminary data.</text>
</comment>
<dbReference type="GO" id="GO:0003735">
    <property type="term" value="F:structural constituent of ribosome"/>
    <property type="evidence" value="ECO:0007669"/>
    <property type="project" value="InterPro"/>
</dbReference>
<feature type="region of interest" description="Disordered" evidence="5">
    <location>
        <begin position="83"/>
        <end position="118"/>
    </location>
</feature>